<evidence type="ECO:0000313" key="2">
    <source>
        <dbReference type="EMBL" id="PIM52750.1"/>
    </source>
</evidence>
<dbReference type="OrthoDB" id="8604580at2"/>
<reference evidence="2 3" key="1">
    <citation type="submission" date="2017-11" db="EMBL/GenBank/DDBJ databases">
        <title>Draft genome sequence of Mitsuaria sp. HWN-4.</title>
        <authorList>
            <person name="Gundlapally S.R."/>
        </authorList>
    </citation>
    <scope>NUCLEOTIDE SEQUENCE [LARGE SCALE GENOMIC DNA]</scope>
    <source>
        <strain evidence="2 3">HWN-4</strain>
    </source>
</reference>
<feature type="transmembrane region" description="Helical" evidence="1">
    <location>
        <begin position="6"/>
        <end position="27"/>
    </location>
</feature>
<dbReference type="Pfam" id="PF05545">
    <property type="entry name" value="FixQ"/>
    <property type="match status" value="1"/>
</dbReference>
<dbReference type="Proteomes" id="UP000231501">
    <property type="component" value="Unassembled WGS sequence"/>
</dbReference>
<keyword evidence="1" id="KW-1133">Transmembrane helix</keyword>
<dbReference type="InterPro" id="IPR008621">
    <property type="entry name" value="Cbb3-typ_cyt_oxidase_comp"/>
</dbReference>
<dbReference type="AlphaFoldDB" id="A0A2G9C8I4"/>
<proteinExistence type="predicted"/>
<keyword evidence="3" id="KW-1185">Reference proteome</keyword>
<comment type="caution">
    <text evidence="2">The sequence shown here is derived from an EMBL/GenBank/DDBJ whole genome shotgun (WGS) entry which is preliminary data.</text>
</comment>
<keyword evidence="1" id="KW-0472">Membrane</keyword>
<protein>
    <submittedName>
        <fullName evidence="2">CcoQ/FixQ family Cbb3-type cytochrome c oxidase assembly chaperone</fullName>
    </submittedName>
</protein>
<accession>A0A2G9C8I4</accession>
<sequence length="55" mass="6101">MDVNVLRSAVTVLSLLVFAGIVVWAYARRNRERFEDQGALVLSDDDAALQGGRHE</sequence>
<gene>
    <name evidence="2" type="ORF">CS062_13100</name>
</gene>
<evidence type="ECO:0000313" key="3">
    <source>
        <dbReference type="Proteomes" id="UP000231501"/>
    </source>
</evidence>
<evidence type="ECO:0000256" key="1">
    <source>
        <dbReference type="SAM" id="Phobius"/>
    </source>
</evidence>
<keyword evidence="1" id="KW-0812">Transmembrane</keyword>
<dbReference type="EMBL" id="PEOG01000032">
    <property type="protein sequence ID" value="PIM52750.1"/>
    <property type="molecule type" value="Genomic_DNA"/>
</dbReference>
<name>A0A2G9C8I4_9BURK</name>
<organism evidence="2 3">
    <name type="scientific">Roseateles chitinivorans</name>
    <dbReference type="NCBI Taxonomy" id="2917965"/>
    <lineage>
        <taxon>Bacteria</taxon>
        <taxon>Pseudomonadati</taxon>
        <taxon>Pseudomonadota</taxon>
        <taxon>Betaproteobacteria</taxon>
        <taxon>Burkholderiales</taxon>
        <taxon>Sphaerotilaceae</taxon>
        <taxon>Roseateles</taxon>
    </lineage>
</organism>